<accession>A0A4Y7SQL6</accession>
<organism evidence="3 4">
    <name type="scientific">Coprinellus micaceus</name>
    <name type="common">Glistening ink-cap mushroom</name>
    <name type="synonym">Coprinus micaceus</name>
    <dbReference type="NCBI Taxonomy" id="71717"/>
    <lineage>
        <taxon>Eukaryota</taxon>
        <taxon>Fungi</taxon>
        <taxon>Dikarya</taxon>
        <taxon>Basidiomycota</taxon>
        <taxon>Agaricomycotina</taxon>
        <taxon>Agaricomycetes</taxon>
        <taxon>Agaricomycetidae</taxon>
        <taxon>Agaricales</taxon>
        <taxon>Agaricineae</taxon>
        <taxon>Psathyrellaceae</taxon>
        <taxon>Coprinellus</taxon>
    </lineage>
</organism>
<evidence type="ECO:0000256" key="1">
    <source>
        <dbReference type="SAM" id="MobiDB-lite"/>
    </source>
</evidence>
<dbReference type="EMBL" id="QPFP01000295">
    <property type="protein sequence ID" value="TEB17864.1"/>
    <property type="molecule type" value="Genomic_DNA"/>
</dbReference>
<evidence type="ECO:0000313" key="4">
    <source>
        <dbReference type="Proteomes" id="UP000298030"/>
    </source>
</evidence>
<name>A0A4Y7SQL6_COPMI</name>
<dbReference type="AlphaFoldDB" id="A0A4Y7SQL6"/>
<gene>
    <name evidence="3" type="ORF">FA13DRAFT_1396605</name>
    <name evidence="2" type="ORF">FA13DRAFT_699422</name>
</gene>
<reference evidence="3 4" key="1">
    <citation type="journal article" date="2019" name="Nat. Ecol. Evol.">
        <title>Megaphylogeny resolves global patterns of mushroom evolution.</title>
        <authorList>
            <person name="Varga T."/>
            <person name="Krizsan K."/>
            <person name="Foldi C."/>
            <person name="Dima B."/>
            <person name="Sanchez-Garcia M."/>
            <person name="Sanchez-Ramirez S."/>
            <person name="Szollosi G.J."/>
            <person name="Szarkandi J.G."/>
            <person name="Papp V."/>
            <person name="Albert L."/>
            <person name="Andreopoulos W."/>
            <person name="Angelini C."/>
            <person name="Antonin V."/>
            <person name="Barry K.W."/>
            <person name="Bougher N.L."/>
            <person name="Buchanan P."/>
            <person name="Buyck B."/>
            <person name="Bense V."/>
            <person name="Catcheside P."/>
            <person name="Chovatia M."/>
            <person name="Cooper J."/>
            <person name="Damon W."/>
            <person name="Desjardin D."/>
            <person name="Finy P."/>
            <person name="Geml J."/>
            <person name="Haridas S."/>
            <person name="Hughes K."/>
            <person name="Justo A."/>
            <person name="Karasinski D."/>
            <person name="Kautmanova I."/>
            <person name="Kiss B."/>
            <person name="Kocsube S."/>
            <person name="Kotiranta H."/>
            <person name="LaButti K.M."/>
            <person name="Lechner B.E."/>
            <person name="Liimatainen K."/>
            <person name="Lipzen A."/>
            <person name="Lukacs Z."/>
            <person name="Mihaltcheva S."/>
            <person name="Morgado L.N."/>
            <person name="Niskanen T."/>
            <person name="Noordeloos M.E."/>
            <person name="Ohm R.A."/>
            <person name="Ortiz-Santana B."/>
            <person name="Ovrebo C."/>
            <person name="Racz N."/>
            <person name="Riley R."/>
            <person name="Savchenko A."/>
            <person name="Shiryaev A."/>
            <person name="Soop K."/>
            <person name="Spirin V."/>
            <person name="Szebenyi C."/>
            <person name="Tomsovsky M."/>
            <person name="Tulloss R.E."/>
            <person name="Uehling J."/>
            <person name="Grigoriev I.V."/>
            <person name="Vagvolgyi C."/>
            <person name="Papp T."/>
            <person name="Martin F.M."/>
            <person name="Miettinen O."/>
            <person name="Hibbett D.S."/>
            <person name="Nagy L.G."/>
        </authorList>
    </citation>
    <scope>NUCLEOTIDE SEQUENCE [LARGE SCALE GENOMIC DNA]</scope>
    <source>
        <strain evidence="3 4">FP101781</strain>
    </source>
</reference>
<keyword evidence="4" id="KW-1185">Reference proteome</keyword>
<evidence type="ECO:0000313" key="2">
    <source>
        <dbReference type="EMBL" id="TEB17864.1"/>
    </source>
</evidence>
<comment type="caution">
    <text evidence="3">The sequence shown here is derived from an EMBL/GenBank/DDBJ whole genome shotgun (WGS) entry which is preliminary data.</text>
</comment>
<proteinExistence type="predicted"/>
<dbReference type="Proteomes" id="UP000298030">
    <property type="component" value="Unassembled WGS sequence"/>
</dbReference>
<feature type="compositionally biased region" description="Polar residues" evidence="1">
    <location>
        <begin position="59"/>
        <end position="72"/>
    </location>
</feature>
<evidence type="ECO:0000313" key="3">
    <source>
        <dbReference type="EMBL" id="TEB23948.1"/>
    </source>
</evidence>
<protein>
    <submittedName>
        <fullName evidence="3">Uncharacterized protein</fullName>
    </submittedName>
</protein>
<feature type="region of interest" description="Disordered" evidence="1">
    <location>
        <begin position="52"/>
        <end position="73"/>
    </location>
</feature>
<sequence>MKSKRCSGSAACPSKRTRIRSASLPSVRVPSFPITSRGILISPPQRWPDFTFKHVDDPLSTQPARPSDSIPTSAGFLPTPWSIPLPIPVPWLLSTWRATCALSAALGCRSTVPRRNRLVMKTASQVNVEPLHS</sequence>
<dbReference type="EMBL" id="QPFP01000072">
    <property type="protein sequence ID" value="TEB23948.1"/>
    <property type="molecule type" value="Genomic_DNA"/>
</dbReference>